<dbReference type="Proteomes" id="UP000295814">
    <property type="component" value="Unassembled WGS sequence"/>
</dbReference>
<sequence length="1446" mass="165129">MRNFFILVALICGLSLPAQNSKIEITDVTPTPFFPKVEYGESLKQIAKLSIENKSIKTPVKLNIEVDGSKTYQQDLGDLAKGTSVHDVMIADINKATQITLELLNSRGKIVAQKKLTWQPQKKWKVYYAAVSHQDLGFITYYQNIRKAVREAGIDTALEFCKQTDSWNENDQFRWNIETSEPLIRWISKQTPEKIKEFERRVNEGRIGFSANHNTISSQMVGYEMLARSFYTPNRYVIDKLDVAPSKLALINDVTGITRSWPLYLKEADISYFMHGSNHPNCLYDMFDKPAFKWLSPDGDTENVPLARTDSYYSPNKVTTWDMEGVSYLIDRHVELDWKFDCILAYDSHDFSVPTLDNAKNIKEWNAKYEYPKFRTSLVSSYFEDLESQLKPGMIEEVAKDAPDSWNDQEIIDADLLAKARRANYAIPTTEKLATIAMNTSGGYPEKDIFQAYNRIVMYHEHTNGCYDGGNHKYYETENEMHETLVDEAIAYNEDALNVSLEKIGGQIQTKSNAIVVYNGLNWKRGEVVYLNENEIPYVHFNIIDPNTKKPLTHQKLTDGRIAFYAQNIPAMGYQTYAIKETKKPTYNSSTLSDANSIANDFYELTLDRGKNIISDVIDKELNKNIIDKSSPYALGEYIHYDHFSKEWKETDFTNIKLYKGPVMDEIHISQSAYLTGKVELIVYVHHKVKKLDFDLEVEKLSNGEALISGWNRYLKEAAFCAIPVKVPNYQHHHELAGAVTQPGNKDLQFESAESSFYAIQHFADASNDEFGVTLSTVETNLVNYGHPRPVYWNNDGRRPKEDVVKPENSNMFLFLMNNFFQTNVQVDQPGIKNYTFSINSHAGNWQKGKAYNFGWESSHPIIPQYIEKNKKGQNAPKRSYLGTDTKNVVCTTLKKAEANGDGFIIRFFELEGKTSKVNVKLNLDATITKAYILNLVEKDKTEIPVTNNEITFEINGHGIQTIRLLSEPNISQIVPTVQAEAVSNEAVRITWNNEGSTNTHSHYNVYRSLNALCEPNALNFIGTSETTEYLDKTELNYGGWGHKRVEPNTTYYYRVQPVDKANNRGNTSQAVKCTTLKSDEKNAKPNKVQGVYTAHVSSLAPEDYVNLWFYTNFENDVDKYLIHRSENANFTPSKENLLDELIPSKDSITFHKTYSTAELNRQMYADSTAKVNQPYYYKVAAVDNAGNIGDYSDAATITMEKIPVEISHEYLSPNTFETFRPKTVVTITCAKPGLEMYYTLETRTISSEAKKYTGPFEIKERSVINVEVYKTNTKDMVYRYRRFVDVNQNISQSDYNNYFNSLKATDGSYYSGWVSKQYGGGTKEKPEDIWLAFNLSEEKTVGGMIIIADRGDIFPIHDTFKLYARNGEKLSEIEFKSTPDEKIRNTFHVKFNTPVSADGIKILFEKDSLPTIGNPEQDALVRLNEVTLLDDNNQSIRRTDLLPIE</sequence>
<evidence type="ECO:0008006" key="6">
    <source>
        <dbReference type="Google" id="ProtNLM"/>
    </source>
</evidence>
<dbReference type="PANTHER" id="PTHR46017:SF1">
    <property type="entry name" value="ALPHA-MANNOSIDASE 2C1"/>
    <property type="match status" value="1"/>
</dbReference>
<feature type="signal peptide" evidence="1">
    <location>
        <begin position="1"/>
        <end position="20"/>
    </location>
</feature>
<evidence type="ECO:0000313" key="5">
    <source>
        <dbReference type="Proteomes" id="UP000295814"/>
    </source>
</evidence>
<dbReference type="RefSeq" id="WP_133354381.1">
    <property type="nucleotide sequence ID" value="NZ_SMZJ02000001.1"/>
</dbReference>
<protein>
    <recommendedName>
        <fullName evidence="6">Alpha-mannosidase</fullName>
    </recommendedName>
</protein>
<dbReference type="SUPFAM" id="SSF88713">
    <property type="entry name" value="Glycoside hydrolase/deacetylase"/>
    <property type="match status" value="1"/>
</dbReference>
<name>A0A562YIW6_9FLAO</name>
<gene>
    <name evidence="4" type="ORF">E1J38_002100</name>
</gene>
<dbReference type="Gene3D" id="2.60.40.1180">
    <property type="entry name" value="Golgi alpha-mannosidase II"/>
    <property type="match status" value="1"/>
</dbReference>
<dbReference type="EMBL" id="SMZJ02000001">
    <property type="protein sequence ID" value="TWO34671.1"/>
    <property type="molecule type" value="Genomic_DNA"/>
</dbReference>
<dbReference type="InterPro" id="IPR041147">
    <property type="entry name" value="GH38_C"/>
</dbReference>
<feature type="domain" description="Glycosyl hydrolases family 38 C-terminal" evidence="3">
    <location>
        <begin position="888"/>
        <end position="963"/>
    </location>
</feature>
<dbReference type="Gene3D" id="3.20.110.10">
    <property type="entry name" value="Glycoside hydrolase 38, N terminal domain"/>
    <property type="match status" value="1"/>
</dbReference>
<evidence type="ECO:0000313" key="4">
    <source>
        <dbReference type="EMBL" id="TWO34671.1"/>
    </source>
</evidence>
<dbReference type="Gene3D" id="2.60.40.2220">
    <property type="match status" value="1"/>
</dbReference>
<dbReference type="GO" id="GO:0030246">
    <property type="term" value="F:carbohydrate binding"/>
    <property type="evidence" value="ECO:0007669"/>
    <property type="project" value="InterPro"/>
</dbReference>
<dbReference type="GO" id="GO:0009313">
    <property type="term" value="P:oligosaccharide catabolic process"/>
    <property type="evidence" value="ECO:0007669"/>
    <property type="project" value="TreeGrafter"/>
</dbReference>
<evidence type="ECO:0000259" key="3">
    <source>
        <dbReference type="Pfam" id="PF17677"/>
    </source>
</evidence>
<dbReference type="InterPro" id="IPR027291">
    <property type="entry name" value="Glyco_hydro_38_N_sf"/>
</dbReference>
<dbReference type="PANTHER" id="PTHR46017">
    <property type="entry name" value="ALPHA-MANNOSIDASE 2C1"/>
    <property type="match status" value="1"/>
</dbReference>
<dbReference type="OrthoDB" id="9803616at2"/>
<dbReference type="GO" id="GO:0004559">
    <property type="term" value="F:alpha-mannosidase activity"/>
    <property type="evidence" value="ECO:0007669"/>
    <property type="project" value="InterPro"/>
</dbReference>
<reference evidence="4 5" key="1">
    <citation type="submission" date="2019-07" db="EMBL/GenBank/DDBJ databases">
        <title>Seonamhaeicola sp. W255 draft genome.</title>
        <authorList>
            <person name="Zhang X.-Y."/>
            <person name="Zhang R."/>
            <person name="Zhong Y.-L."/>
            <person name="Du Z.-J."/>
        </authorList>
    </citation>
    <scope>NUCLEOTIDE SEQUENCE [LARGE SCALE GENOMIC DNA]</scope>
    <source>
        <strain evidence="4 5">W255</strain>
    </source>
</reference>
<dbReference type="InterPro" id="IPR036116">
    <property type="entry name" value="FN3_sf"/>
</dbReference>
<proteinExistence type="predicted"/>
<dbReference type="InterPro" id="IPR000602">
    <property type="entry name" value="Glyco_hydro_38_N"/>
</dbReference>
<accession>A0A562YIW6</accession>
<comment type="caution">
    <text evidence="4">The sequence shown here is derived from an EMBL/GenBank/DDBJ whole genome shotgun (WGS) entry which is preliminary data.</text>
</comment>
<evidence type="ECO:0000256" key="1">
    <source>
        <dbReference type="SAM" id="SignalP"/>
    </source>
</evidence>
<organism evidence="4 5">
    <name type="scientific">Seonamhaeicola sediminis</name>
    <dbReference type="NCBI Taxonomy" id="2528206"/>
    <lineage>
        <taxon>Bacteria</taxon>
        <taxon>Pseudomonadati</taxon>
        <taxon>Bacteroidota</taxon>
        <taxon>Flavobacteriia</taxon>
        <taxon>Flavobacteriales</taxon>
        <taxon>Flavobacteriaceae</taxon>
    </lineage>
</organism>
<feature type="domain" description="Glycoside hydrolase family 38 N-terminal" evidence="2">
    <location>
        <begin position="126"/>
        <end position="388"/>
    </location>
</feature>
<dbReference type="GO" id="GO:0006013">
    <property type="term" value="P:mannose metabolic process"/>
    <property type="evidence" value="ECO:0007669"/>
    <property type="project" value="InterPro"/>
</dbReference>
<dbReference type="SUPFAM" id="SSF74650">
    <property type="entry name" value="Galactose mutarotase-like"/>
    <property type="match status" value="1"/>
</dbReference>
<dbReference type="InterPro" id="IPR011330">
    <property type="entry name" value="Glyco_hydro/deAcase_b/a-brl"/>
</dbReference>
<dbReference type="InterPro" id="IPR013780">
    <property type="entry name" value="Glyco_hydro_b"/>
</dbReference>
<keyword evidence="1" id="KW-0732">Signal</keyword>
<dbReference type="SUPFAM" id="SSF49265">
    <property type="entry name" value="Fibronectin type III"/>
    <property type="match status" value="1"/>
</dbReference>
<dbReference type="Gene3D" id="2.60.120.260">
    <property type="entry name" value="Galactose-binding domain-like"/>
    <property type="match status" value="1"/>
</dbReference>
<keyword evidence="5" id="KW-1185">Reference proteome</keyword>
<dbReference type="InterPro" id="IPR013783">
    <property type="entry name" value="Ig-like_fold"/>
</dbReference>
<dbReference type="Pfam" id="PF17677">
    <property type="entry name" value="Glyco_hydro38C2"/>
    <property type="match status" value="1"/>
</dbReference>
<feature type="chain" id="PRO_5022993606" description="Alpha-mannosidase" evidence="1">
    <location>
        <begin position="21"/>
        <end position="1446"/>
    </location>
</feature>
<evidence type="ECO:0000259" key="2">
    <source>
        <dbReference type="Pfam" id="PF01074"/>
    </source>
</evidence>
<dbReference type="Pfam" id="PF01074">
    <property type="entry name" value="Glyco_hydro_38N"/>
    <property type="match status" value="1"/>
</dbReference>
<dbReference type="Gene3D" id="2.60.40.10">
    <property type="entry name" value="Immunoglobulins"/>
    <property type="match status" value="2"/>
</dbReference>
<dbReference type="InterPro" id="IPR011013">
    <property type="entry name" value="Gal_mutarotase_sf_dom"/>
</dbReference>